<dbReference type="EMBL" id="FNVN01000004">
    <property type="protein sequence ID" value="SEG60385.1"/>
    <property type="molecule type" value="Genomic_DNA"/>
</dbReference>
<gene>
    <name evidence="2" type="ORF">DV707_14945</name>
    <name evidence="3" type="ORF">SAMN04488133_2861</name>
</gene>
<dbReference type="EMBL" id="CP031312">
    <property type="protein sequence ID" value="QCC49053.1"/>
    <property type="molecule type" value="Genomic_DNA"/>
</dbReference>
<name>A0A1H6BJ23_9EURY</name>
<accession>A0A1H6BJ23</accession>
<dbReference type="RefSeq" id="WP_103992536.1">
    <property type="nucleotide sequence ID" value="NZ_CP031312.1"/>
</dbReference>
<feature type="region of interest" description="Disordered" evidence="1">
    <location>
        <begin position="1"/>
        <end position="63"/>
    </location>
</feature>
<geneLocation type="plasmid" evidence="2">
    <name>unnamed1</name>
</geneLocation>
<evidence type="ECO:0000256" key="1">
    <source>
        <dbReference type="SAM" id="MobiDB-lite"/>
    </source>
</evidence>
<evidence type="ECO:0000313" key="3">
    <source>
        <dbReference type="EMBL" id="SEG60385.1"/>
    </source>
</evidence>
<keyword evidence="4" id="KW-1185">Reference proteome</keyword>
<reference evidence="2 5" key="2">
    <citation type="journal article" date="2019" name="Nat. Commun.">
        <title>A new type of DNA phosphorothioation-based antiviral system in archaea.</title>
        <authorList>
            <person name="Xiong L."/>
            <person name="Liu S."/>
            <person name="Chen S."/>
            <person name="Xiao Y."/>
            <person name="Zhu B."/>
            <person name="Gao Y."/>
            <person name="Zhang Y."/>
            <person name="Chen B."/>
            <person name="Luo J."/>
            <person name="Deng Z."/>
            <person name="Chen X."/>
            <person name="Wang L."/>
            <person name="Chen S."/>
        </authorList>
    </citation>
    <scope>NUCLEOTIDE SEQUENCE [LARGE SCALE GENOMIC DNA]</scope>
    <source>
        <strain evidence="2 5">CGMCC 1.10331</strain>
        <plasmid evidence="2 5">unnamed1</plasmid>
    </source>
</reference>
<dbReference type="GeneID" id="39859415"/>
<dbReference type="AlphaFoldDB" id="A0A1H6BJ23"/>
<evidence type="ECO:0000313" key="4">
    <source>
        <dbReference type="Proteomes" id="UP000236740"/>
    </source>
</evidence>
<dbReference type="KEGG" id="hlm:DV707_14945"/>
<feature type="compositionally biased region" description="Basic and acidic residues" evidence="1">
    <location>
        <begin position="45"/>
        <end position="54"/>
    </location>
</feature>
<dbReference type="Proteomes" id="UP000236740">
    <property type="component" value="Unassembled WGS sequence"/>
</dbReference>
<protein>
    <submittedName>
        <fullName evidence="3">Uncharacterized protein</fullName>
    </submittedName>
</protein>
<proteinExistence type="predicted"/>
<evidence type="ECO:0000313" key="5">
    <source>
        <dbReference type="Proteomes" id="UP000296733"/>
    </source>
</evidence>
<dbReference type="Proteomes" id="UP000296733">
    <property type="component" value="Plasmid unnamed1"/>
</dbReference>
<keyword evidence="2" id="KW-0614">Plasmid</keyword>
<organism evidence="3 4">
    <name type="scientific">Halobellus limi</name>
    <dbReference type="NCBI Taxonomy" id="699433"/>
    <lineage>
        <taxon>Archaea</taxon>
        <taxon>Methanobacteriati</taxon>
        <taxon>Methanobacteriota</taxon>
        <taxon>Stenosarchaea group</taxon>
        <taxon>Halobacteria</taxon>
        <taxon>Halobacteriales</taxon>
        <taxon>Haloferacaceae</taxon>
        <taxon>Halobellus</taxon>
    </lineage>
</organism>
<sequence length="63" mass="6371">MASTDRTRGAPIAKPAGPGSTALVTDVDASPTMRAGTRKLNSASGDERLSDRRRTVAATGGDA</sequence>
<reference evidence="3 4" key="1">
    <citation type="submission" date="2016-10" db="EMBL/GenBank/DDBJ databases">
        <authorList>
            <person name="de Groot N.N."/>
        </authorList>
    </citation>
    <scope>NUCLEOTIDE SEQUENCE [LARGE SCALE GENOMIC DNA]</scope>
    <source>
        <strain evidence="3 4">CGMCC 1.10331</strain>
    </source>
</reference>
<evidence type="ECO:0000313" key="2">
    <source>
        <dbReference type="EMBL" id="QCC49053.1"/>
    </source>
</evidence>